<sequence length="270" mass="29269">MRARVSLQIEASYSEPTRSANQVLRLTPRPFDGLHVLDWFVGVEPVATLRRSEDGFGNIVHSCSHAGPLEKIVITAEGLVETQDVAGVARGLNEKQPLDLFLRPHEDAEEIAAFAAKELGGEKDRLSRLHLLMAALHEKLNHAPSDAAPRPVADVFADGEGSAREIAQVLVAAMRAQDIPARFVSGLLLDGAEGAAFHAWAEAYIDDIGWIGFDAALGFCPRDTHLRLAHGVGFFGAAPRRAAISGYAEEKVEKRLTISAARQASWQIQQ</sequence>
<gene>
    <name evidence="2" type="ORF">CCR94_03665</name>
</gene>
<dbReference type="SUPFAM" id="SSF54001">
    <property type="entry name" value="Cysteine proteinases"/>
    <property type="match status" value="1"/>
</dbReference>
<evidence type="ECO:0000313" key="2">
    <source>
        <dbReference type="EMBL" id="PPQ32750.1"/>
    </source>
</evidence>
<dbReference type="InterPro" id="IPR013589">
    <property type="entry name" value="Bac_transglu_N"/>
</dbReference>
<dbReference type="Pfam" id="PF08379">
    <property type="entry name" value="Bact_transglu_N"/>
    <property type="match status" value="1"/>
</dbReference>
<name>A0A2S6NDS0_9HYPH</name>
<feature type="domain" description="Transglutaminase-like" evidence="1">
    <location>
        <begin position="155"/>
        <end position="217"/>
    </location>
</feature>
<dbReference type="PANTHER" id="PTHR33490">
    <property type="entry name" value="BLR5614 PROTEIN-RELATED"/>
    <property type="match status" value="1"/>
</dbReference>
<dbReference type="Gene3D" id="3.10.620.30">
    <property type="match status" value="1"/>
</dbReference>
<evidence type="ECO:0000259" key="1">
    <source>
        <dbReference type="SMART" id="SM00460"/>
    </source>
</evidence>
<dbReference type="EMBL" id="NHSJ01000034">
    <property type="protein sequence ID" value="PPQ32750.1"/>
    <property type="molecule type" value="Genomic_DNA"/>
</dbReference>
<keyword evidence="3" id="KW-1185">Reference proteome</keyword>
<dbReference type="InterPro" id="IPR002931">
    <property type="entry name" value="Transglutaminase-like"/>
</dbReference>
<organism evidence="2 3">
    <name type="scientific">Rhodoblastus sphagnicola</name>
    <dbReference type="NCBI Taxonomy" id="333368"/>
    <lineage>
        <taxon>Bacteria</taxon>
        <taxon>Pseudomonadati</taxon>
        <taxon>Pseudomonadota</taxon>
        <taxon>Alphaproteobacteria</taxon>
        <taxon>Hyphomicrobiales</taxon>
        <taxon>Rhodoblastaceae</taxon>
        <taxon>Rhodoblastus</taxon>
    </lineage>
</organism>
<evidence type="ECO:0000313" key="3">
    <source>
        <dbReference type="Proteomes" id="UP000239089"/>
    </source>
</evidence>
<dbReference type="PANTHER" id="PTHR33490:SF6">
    <property type="entry name" value="SLL1049 PROTEIN"/>
    <property type="match status" value="1"/>
</dbReference>
<dbReference type="AlphaFoldDB" id="A0A2S6NDS0"/>
<protein>
    <recommendedName>
        <fullName evidence="1">Transglutaminase-like domain-containing protein</fullName>
    </recommendedName>
</protein>
<accession>A0A2S6NDS0</accession>
<dbReference type="Pfam" id="PF01841">
    <property type="entry name" value="Transglut_core"/>
    <property type="match status" value="1"/>
</dbReference>
<reference evidence="2 3" key="1">
    <citation type="journal article" date="2018" name="Arch. Microbiol.">
        <title>New insights into the metabolic potential of the phototrophic purple bacterium Rhodopila globiformis DSM 161(T) from its draft genome sequence and evidence for a vanadium-dependent nitrogenase.</title>
        <authorList>
            <person name="Imhoff J.F."/>
            <person name="Rahn T."/>
            <person name="Kunzel S."/>
            <person name="Neulinger S.C."/>
        </authorList>
    </citation>
    <scope>NUCLEOTIDE SEQUENCE [LARGE SCALE GENOMIC DNA]</scope>
    <source>
        <strain evidence="2 3">DSM 16996</strain>
    </source>
</reference>
<dbReference type="Proteomes" id="UP000239089">
    <property type="component" value="Unassembled WGS sequence"/>
</dbReference>
<dbReference type="InterPro" id="IPR038765">
    <property type="entry name" value="Papain-like_cys_pep_sf"/>
</dbReference>
<proteinExistence type="predicted"/>
<comment type="caution">
    <text evidence="2">The sequence shown here is derived from an EMBL/GenBank/DDBJ whole genome shotgun (WGS) entry which is preliminary data.</text>
</comment>
<dbReference type="SMART" id="SM00460">
    <property type="entry name" value="TGc"/>
    <property type="match status" value="1"/>
</dbReference>